<dbReference type="Proteomes" id="UP001194469">
    <property type="component" value="Unassembled WGS sequence"/>
</dbReference>
<evidence type="ECO:0008006" key="3">
    <source>
        <dbReference type="Google" id="ProtNLM"/>
    </source>
</evidence>
<evidence type="ECO:0000313" key="2">
    <source>
        <dbReference type="Proteomes" id="UP001194469"/>
    </source>
</evidence>
<proteinExistence type="predicted"/>
<dbReference type="CDD" id="cd11685">
    <property type="entry name" value="UEV_TSG101-like"/>
    <property type="match status" value="1"/>
</dbReference>
<protein>
    <recommendedName>
        <fullName evidence="3">SEC-C motif-containing protein</fullName>
    </recommendedName>
</protein>
<keyword evidence="2" id="KW-1185">Reference proteome</keyword>
<dbReference type="RefSeq" id="WP_196610767.1">
    <property type="nucleotide sequence ID" value="NZ_VRYY01000807.1"/>
</dbReference>
<accession>A0ABS0J952</accession>
<dbReference type="SUPFAM" id="SSF54495">
    <property type="entry name" value="UBC-like"/>
    <property type="match status" value="1"/>
</dbReference>
<sequence length="249" mass="28722">MKEIVERHFQELVSEFKYLSLVHEEPEIFSIQGNIEFTSSYSEEIIHDSYNITIFIPSDYPNSPPCAQETGGRIHPSFHTHNEGTLCLASNIETVRIFDENRTLMHFVKALLIPYLHQHSYYEKYGKMPFGELSHGAKGIVEYYGEYFNTSNPIITLLLLKIIAEDNYRGHSICPCGSGKKIRICHGEKLLALKKLKPNSFFVYEYAECVFDGLESDSIPTELKSNYIYKKISNKNVWQHRSTTHSPTK</sequence>
<dbReference type="EMBL" id="VRYY01000807">
    <property type="protein sequence ID" value="MBG3878992.1"/>
    <property type="molecule type" value="Genomic_DNA"/>
</dbReference>
<name>A0ABS0J952_9BACT</name>
<organism evidence="1 2">
    <name type="scientific">Nitratidesulfovibrio oxamicus</name>
    <dbReference type="NCBI Taxonomy" id="32016"/>
    <lineage>
        <taxon>Bacteria</taxon>
        <taxon>Pseudomonadati</taxon>
        <taxon>Thermodesulfobacteriota</taxon>
        <taxon>Desulfovibrionia</taxon>
        <taxon>Desulfovibrionales</taxon>
        <taxon>Desulfovibrionaceae</taxon>
        <taxon>Nitratidesulfovibrio</taxon>
    </lineage>
</organism>
<evidence type="ECO:0000313" key="1">
    <source>
        <dbReference type="EMBL" id="MBG3878992.1"/>
    </source>
</evidence>
<dbReference type="InterPro" id="IPR016135">
    <property type="entry name" value="UBQ-conjugating_enzyme/RWD"/>
</dbReference>
<comment type="caution">
    <text evidence="1">The sequence shown here is derived from an EMBL/GenBank/DDBJ whole genome shotgun (WGS) entry which is preliminary data.</text>
</comment>
<gene>
    <name evidence="1" type="ORF">FVW20_18835</name>
</gene>
<reference evidence="1 2" key="1">
    <citation type="submission" date="2019-08" db="EMBL/GenBank/DDBJ databases">
        <authorList>
            <person name="Luo N."/>
        </authorList>
    </citation>
    <scope>NUCLEOTIDE SEQUENCE [LARGE SCALE GENOMIC DNA]</scope>
    <source>
        <strain evidence="1 2">NCIMB 9442</strain>
    </source>
</reference>